<dbReference type="Proteomes" id="UP000699462">
    <property type="component" value="Unassembled WGS sequence"/>
</dbReference>
<sequence>MEEQMQILPIDDANSGRAQITRIIKNQKSQPSNLSTKERDALRKLRYDQSIIITKADKGNQVVILNKADYERTADNHISDCLYIMIPVEKQRSTLNKSKASTATLFIKMKVSLGKSLWFTLYPKKY</sequence>
<protein>
    <submittedName>
        <fullName evidence="1">Uncharacterized protein</fullName>
    </submittedName>
</protein>
<comment type="caution">
    <text evidence="1">The sequence shown here is derived from an EMBL/GenBank/DDBJ whole genome shotgun (WGS) entry which is preliminary data.</text>
</comment>
<reference evidence="1 2" key="1">
    <citation type="submission" date="2019-07" db="EMBL/GenBank/DDBJ databases">
        <title>Annotation for the trematode Paragonimus westermani.</title>
        <authorList>
            <person name="Choi Y.-J."/>
        </authorList>
    </citation>
    <scope>NUCLEOTIDE SEQUENCE [LARGE SCALE GENOMIC DNA]</scope>
    <source>
        <strain evidence="1">180907_Pwestermani</strain>
    </source>
</reference>
<dbReference type="OrthoDB" id="6287939at2759"/>
<evidence type="ECO:0000313" key="1">
    <source>
        <dbReference type="EMBL" id="KAF8564218.1"/>
    </source>
</evidence>
<dbReference type="AlphaFoldDB" id="A0A8T0DBM1"/>
<dbReference type="EMBL" id="JTDF01009315">
    <property type="protein sequence ID" value="KAF8564218.1"/>
    <property type="molecule type" value="Genomic_DNA"/>
</dbReference>
<keyword evidence="2" id="KW-1185">Reference proteome</keyword>
<gene>
    <name evidence="1" type="ORF">P879_04798</name>
</gene>
<proteinExistence type="predicted"/>
<organism evidence="1 2">
    <name type="scientific">Paragonimus westermani</name>
    <dbReference type="NCBI Taxonomy" id="34504"/>
    <lineage>
        <taxon>Eukaryota</taxon>
        <taxon>Metazoa</taxon>
        <taxon>Spiralia</taxon>
        <taxon>Lophotrochozoa</taxon>
        <taxon>Platyhelminthes</taxon>
        <taxon>Trematoda</taxon>
        <taxon>Digenea</taxon>
        <taxon>Plagiorchiida</taxon>
        <taxon>Troglotremata</taxon>
        <taxon>Troglotrematidae</taxon>
        <taxon>Paragonimus</taxon>
    </lineage>
</organism>
<name>A0A8T0DBM1_9TREM</name>
<accession>A0A8T0DBM1</accession>
<evidence type="ECO:0000313" key="2">
    <source>
        <dbReference type="Proteomes" id="UP000699462"/>
    </source>
</evidence>